<protein>
    <submittedName>
        <fullName evidence="1">Uncharacterized protein</fullName>
    </submittedName>
</protein>
<keyword evidence="2" id="KW-1185">Reference proteome</keyword>
<evidence type="ECO:0000313" key="2">
    <source>
        <dbReference type="Proteomes" id="UP000617340"/>
    </source>
</evidence>
<name>A0A834JSE8_VESGE</name>
<organism evidence="1 2">
    <name type="scientific">Vespula germanica</name>
    <name type="common">German yellow jacket</name>
    <name type="synonym">Paravespula germanica</name>
    <dbReference type="NCBI Taxonomy" id="30212"/>
    <lineage>
        <taxon>Eukaryota</taxon>
        <taxon>Metazoa</taxon>
        <taxon>Ecdysozoa</taxon>
        <taxon>Arthropoda</taxon>
        <taxon>Hexapoda</taxon>
        <taxon>Insecta</taxon>
        <taxon>Pterygota</taxon>
        <taxon>Neoptera</taxon>
        <taxon>Endopterygota</taxon>
        <taxon>Hymenoptera</taxon>
        <taxon>Apocrita</taxon>
        <taxon>Aculeata</taxon>
        <taxon>Vespoidea</taxon>
        <taxon>Vespidae</taxon>
        <taxon>Vespinae</taxon>
        <taxon>Vespula</taxon>
    </lineage>
</organism>
<sequence>MKEEEKEEEEEEGSESVVARRKGCFQNALCIPTQKLQLQCIQRGHSSNIPISRFAWRTIPSRAAAAVAAESVATTEMVAASVITAITIKSR</sequence>
<dbReference type="EMBL" id="JACSDZ010000010">
    <property type="protein sequence ID" value="KAF7393908.1"/>
    <property type="molecule type" value="Genomic_DNA"/>
</dbReference>
<accession>A0A834JSE8</accession>
<dbReference type="AlphaFoldDB" id="A0A834JSE8"/>
<dbReference type="Proteomes" id="UP000617340">
    <property type="component" value="Unassembled WGS sequence"/>
</dbReference>
<comment type="caution">
    <text evidence="1">The sequence shown here is derived from an EMBL/GenBank/DDBJ whole genome shotgun (WGS) entry which is preliminary data.</text>
</comment>
<proteinExistence type="predicted"/>
<evidence type="ECO:0000313" key="1">
    <source>
        <dbReference type="EMBL" id="KAF7393908.1"/>
    </source>
</evidence>
<reference evidence="1" key="1">
    <citation type="journal article" date="2020" name="G3 (Bethesda)">
        <title>High-Quality Assemblies for Three Invasive Social Wasps from the &lt;i&gt;Vespula&lt;/i&gt; Genus.</title>
        <authorList>
            <person name="Harrop T.W.R."/>
            <person name="Guhlin J."/>
            <person name="McLaughlin G.M."/>
            <person name="Permina E."/>
            <person name="Stockwell P."/>
            <person name="Gilligan J."/>
            <person name="Le Lec M.F."/>
            <person name="Gruber M.A.M."/>
            <person name="Quinn O."/>
            <person name="Lovegrove M."/>
            <person name="Duncan E.J."/>
            <person name="Remnant E.J."/>
            <person name="Van Eeckhoven J."/>
            <person name="Graham B."/>
            <person name="Knapp R.A."/>
            <person name="Langford K.W."/>
            <person name="Kronenberg Z."/>
            <person name="Press M.O."/>
            <person name="Eacker S.M."/>
            <person name="Wilson-Rankin E.E."/>
            <person name="Purcell J."/>
            <person name="Lester P.J."/>
            <person name="Dearden P.K."/>
        </authorList>
    </citation>
    <scope>NUCLEOTIDE SEQUENCE</scope>
    <source>
        <strain evidence="1">Linc-1</strain>
    </source>
</reference>
<gene>
    <name evidence="1" type="ORF">HZH68_010727</name>
</gene>